<feature type="domain" description="Tyr recombinase" evidence="5">
    <location>
        <begin position="161"/>
        <end position="332"/>
    </location>
</feature>
<dbReference type="PANTHER" id="PTHR30349">
    <property type="entry name" value="PHAGE INTEGRASE-RELATED"/>
    <property type="match status" value="1"/>
</dbReference>
<evidence type="ECO:0000259" key="5">
    <source>
        <dbReference type="PROSITE" id="PS51898"/>
    </source>
</evidence>
<dbReference type="InterPro" id="IPR011010">
    <property type="entry name" value="DNA_brk_join_enz"/>
</dbReference>
<organism evidence="7 8">
    <name type="scientific">Candidatus Wolfebacteria bacterium GW2011_GWC2_39_22</name>
    <dbReference type="NCBI Taxonomy" id="1619013"/>
    <lineage>
        <taxon>Bacteria</taxon>
        <taxon>Candidatus Wolfeibacteriota</taxon>
    </lineage>
</organism>
<dbReference type="InterPro" id="IPR002104">
    <property type="entry name" value="Integrase_catalytic"/>
</dbReference>
<proteinExistence type="inferred from homology"/>
<evidence type="ECO:0000256" key="4">
    <source>
        <dbReference type="PROSITE-ProRule" id="PRU01248"/>
    </source>
</evidence>
<dbReference type="AlphaFoldDB" id="A0A0G0N6A5"/>
<accession>A0A0G0N6A5</accession>
<dbReference type="InterPro" id="IPR025269">
    <property type="entry name" value="SAM-like_dom"/>
</dbReference>
<dbReference type="PANTHER" id="PTHR30349:SF64">
    <property type="entry name" value="PROPHAGE INTEGRASE INTD-RELATED"/>
    <property type="match status" value="1"/>
</dbReference>
<dbReference type="Pfam" id="PF00589">
    <property type="entry name" value="Phage_integrase"/>
    <property type="match status" value="1"/>
</dbReference>
<dbReference type="CDD" id="cd00796">
    <property type="entry name" value="INT_Rci_Hp1_C"/>
    <property type="match status" value="1"/>
</dbReference>
<dbReference type="EMBL" id="LBWR01000007">
    <property type="protein sequence ID" value="KKR11719.1"/>
    <property type="molecule type" value="Genomic_DNA"/>
</dbReference>
<gene>
    <name evidence="7" type="ORF">UT41_C0007G0012</name>
</gene>
<evidence type="ECO:0000313" key="8">
    <source>
        <dbReference type="Proteomes" id="UP000034665"/>
    </source>
</evidence>
<comment type="caution">
    <text evidence="7">The sequence shown here is derived from an EMBL/GenBank/DDBJ whole genome shotgun (WGS) entry which is preliminary data.</text>
</comment>
<comment type="similarity">
    <text evidence="1">Belongs to the 'phage' integrase family.</text>
</comment>
<evidence type="ECO:0000256" key="3">
    <source>
        <dbReference type="ARBA" id="ARBA00023172"/>
    </source>
</evidence>
<dbReference type="Pfam" id="PF13102">
    <property type="entry name" value="Phage_int_SAM_5"/>
    <property type="match status" value="1"/>
</dbReference>
<dbReference type="PROSITE" id="PS51898">
    <property type="entry name" value="TYR_RECOMBINASE"/>
    <property type="match status" value="1"/>
</dbReference>
<dbReference type="SUPFAM" id="SSF56349">
    <property type="entry name" value="DNA breaking-rejoining enzymes"/>
    <property type="match status" value="1"/>
</dbReference>
<evidence type="ECO:0000313" key="7">
    <source>
        <dbReference type="EMBL" id="KKR11719.1"/>
    </source>
</evidence>
<protein>
    <submittedName>
        <fullName evidence="7">Site-specific tyrosine recombinase</fullName>
    </submittedName>
</protein>
<keyword evidence="3" id="KW-0233">DNA recombination</keyword>
<dbReference type="Gene3D" id="1.10.443.10">
    <property type="entry name" value="Intergrase catalytic core"/>
    <property type="match status" value="1"/>
</dbReference>
<dbReference type="InterPro" id="IPR050090">
    <property type="entry name" value="Tyrosine_recombinase_XerCD"/>
</dbReference>
<evidence type="ECO:0000256" key="2">
    <source>
        <dbReference type="ARBA" id="ARBA00023125"/>
    </source>
</evidence>
<dbReference type="GO" id="GO:0003677">
    <property type="term" value="F:DNA binding"/>
    <property type="evidence" value="ECO:0007669"/>
    <property type="project" value="UniProtKB-UniRule"/>
</dbReference>
<dbReference type="InterPro" id="IPR013762">
    <property type="entry name" value="Integrase-like_cat_sf"/>
</dbReference>
<feature type="domain" description="Core-binding (CB)" evidence="6">
    <location>
        <begin position="59"/>
        <end position="138"/>
    </location>
</feature>
<dbReference type="STRING" id="1619013.UT41_C0007G0012"/>
<sequence length="338" mass="39750">MPIRQRGDNWYIDVTIKGHRYRQSVPEATCRKDAEKAEVRFKSDLLQGKYDLLEDKEYITFQLLADKYEEYSKINNLGYKKYLSTIKHLREFFGNRNINDITPFLIEKYRIERKSFDIANTTVNREINILRKMFSIAVDNDWIEENPCLSKQIKPLREKNIKDRFLSAKEETSLFEKCKEEYEYMRPIIVCALNTAIRKSNILGLKWDSVNLKLKYIHLLETKNGKSTKIPINNKLLAELKLLEKNKLSEYVFTNPLTKTRYYDILKAFKYLCSEANIDGLVFHDLRHTAATRMVSAGIDLVVVQDILCHSEIKTTMRYSHPVPKRKLEAIEALGNYV</sequence>
<evidence type="ECO:0000259" key="6">
    <source>
        <dbReference type="PROSITE" id="PS51900"/>
    </source>
</evidence>
<dbReference type="GO" id="GO:0015074">
    <property type="term" value="P:DNA integration"/>
    <property type="evidence" value="ECO:0007669"/>
    <property type="project" value="InterPro"/>
</dbReference>
<dbReference type="Proteomes" id="UP000034665">
    <property type="component" value="Unassembled WGS sequence"/>
</dbReference>
<reference evidence="7 8" key="1">
    <citation type="journal article" date="2015" name="Nature">
        <title>rRNA introns, odd ribosomes, and small enigmatic genomes across a large radiation of phyla.</title>
        <authorList>
            <person name="Brown C.T."/>
            <person name="Hug L.A."/>
            <person name="Thomas B.C."/>
            <person name="Sharon I."/>
            <person name="Castelle C.J."/>
            <person name="Singh A."/>
            <person name="Wilkins M.J."/>
            <person name="Williams K.H."/>
            <person name="Banfield J.F."/>
        </authorList>
    </citation>
    <scope>NUCLEOTIDE SEQUENCE [LARGE SCALE GENOMIC DNA]</scope>
</reference>
<dbReference type="InterPro" id="IPR010998">
    <property type="entry name" value="Integrase_recombinase_N"/>
</dbReference>
<evidence type="ECO:0000256" key="1">
    <source>
        <dbReference type="ARBA" id="ARBA00008857"/>
    </source>
</evidence>
<keyword evidence="2 4" id="KW-0238">DNA-binding</keyword>
<name>A0A0G0N6A5_9BACT</name>
<dbReference type="InterPro" id="IPR044068">
    <property type="entry name" value="CB"/>
</dbReference>
<dbReference type="PROSITE" id="PS51900">
    <property type="entry name" value="CB"/>
    <property type="match status" value="1"/>
</dbReference>
<dbReference type="Gene3D" id="1.10.150.130">
    <property type="match status" value="1"/>
</dbReference>
<dbReference type="GO" id="GO:0006310">
    <property type="term" value="P:DNA recombination"/>
    <property type="evidence" value="ECO:0007669"/>
    <property type="project" value="UniProtKB-KW"/>
</dbReference>